<dbReference type="PANTHER" id="PTHR43537">
    <property type="entry name" value="TRANSCRIPTIONAL REGULATOR, GNTR FAMILY"/>
    <property type="match status" value="1"/>
</dbReference>
<dbReference type="SUPFAM" id="SSF46785">
    <property type="entry name" value="Winged helix' DNA-binding domain"/>
    <property type="match status" value="1"/>
</dbReference>
<name>A0A4R3UP35_9BURK</name>
<protein>
    <submittedName>
        <fullName evidence="5">DNA-binding GntR family transcriptional regulator</fullName>
    </submittedName>
</protein>
<keyword evidence="1" id="KW-0805">Transcription regulation</keyword>
<keyword evidence="3" id="KW-0804">Transcription</keyword>
<dbReference type="PANTHER" id="PTHR43537:SF24">
    <property type="entry name" value="GLUCONATE OPERON TRANSCRIPTIONAL REPRESSOR"/>
    <property type="match status" value="1"/>
</dbReference>
<evidence type="ECO:0000313" key="6">
    <source>
        <dbReference type="Proteomes" id="UP000294692"/>
    </source>
</evidence>
<reference evidence="5 6" key="1">
    <citation type="submission" date="2019-03" db="EMBL/GenBank/DDBJ databases">
        <title>Genomic Encyclopedia of Type Strains, Phase IV (KMG-IV): sequencing the most valuable type-strain genomes for metagenomic binning, comparative biology and taxonomic classification.</title>
        <authorList>
            <person name="Goeker M."/>
        </authorList>
    </citation>
    <scope>NUCLEOTIDE SEQUENCE [LARGE SCALE GENOMIC DNA]</scope>
    <source>
        <strain evidence="5 6">DSM 100048</strain>
    </source>
</reference>
<evidence type="ECO:0000256" key="1">
    <source>
        <dbReference type="ARBA" id="ARBA00023015"/>
    </source>
</evidence>
<dbReference type="InterPro" id="IPR011711">
    <property type="entry name" value="GntR_C"/>
</dbReference>
<dbReference type="PROSITE" id="PS50949">
    <property type="entry name" value="HTH_GNTR"/>
    <property type="match status" value="1"/>
</dbReference>
<dbReference type="GO" id="GO:0003700">
    <property type="term" value="F:DNA-binding transcription factor activity"/>
    <property type="evidence" value="ECO:0007669"/>
    <property type="project" value="InterPro"/>
</dbReference>
<dbReference type="Proteomes" id="UP000294692">
    <property type="component" value="Unassembled WGS sequence"/>
</dbReference>
<dbReference type="InterPro" id="IPR000524">
    <property type="entry name" value="Tscrpt_reg_HTH_GntR"/>
</dbReference>
<dbReference type="CDD" id="cd07377">
    <property type="entry name" value="WHTH_GntR"/>
    <property type="match status" value="1"/>
</dbReference>
<dbReference type="AlphaFoldDB" id="A0A4R3UP35"/>
<keyword evidence="2 5" id="KW-0238">DNA-binding</keyword>
<dbReference type="SMART" id="SM00345">
    <property type="entry name" value="HTH_GNTR"/>
    <property type="match status" value="1"/>
</dbReference>
<evidence type="ECO:0000256" key="2">
    <source>
        <dbReference type="ARBA" id="ARBA00023125"/>
    </source>
</evidence>
<gene>
    <name evidence="5" type="ORF">EV686_11542</name>
</gene>
<sequence>MPIARNSTQFITAYQEIKHRILTGAFPANLRLREVEVAETLGLGRTPVREALKRLEDERLLTHEPRRGLVVTSLDRKSVSELYAMREILEAAAAEFAARHATEAEILNMEAILQEQEQPGADAVALNLAFHEAIYGAAHNQFLIKSLQSLTETTYLLGRSTLSTDQRAAQAVQEHRQILAAIARHDPAEAAGAARHHIRQAYLERLKMYRESGAPTPPIQQAD</sequence>
<dbReference type="EMBL" id="SMBX01000015">
    <property type="protein sequence ID" value="TCU92253.1"/>
    <property type="molecule type" value="Genomic_DNA"/>
</dbReference>
<organism evidence="5 6">
    <name type="scientific">Paracandidimonas soli</name>
    <dbReference type="NCBI Taxonomy" id="1917182"/>
    <lineage>
        <taxon>Bacteria</taxon>
        <taxon>Pseudomonadati</taxon>
        <taxon>Pseudomonadota</taxon>
        <taxon>Betaproteobacteria</taxon>
        <taxon>Burkholderiales</taxon>
        <taxon>Alcaligenaceae</taxon>
        <taxon>Paracandidimonas</taxon>
    </lineage>
</organism>
<dbReference type="RefSeq" id="WP_132478332.1">
    <property type="nucleotide sequence ID" value="NZ_JBEBWM010000204.1"/>
</dbReference>
<dbReference type="Pfam" id="PF00392">
    <property type="entry name" value="GntR"/>
    <property type="match status" value="1"/>
</dbReference>
<dbReference type="Gene3D" id="1.10.10.10">
    <property type="entry name" value="Winged helix-like DNA-binding domain superfamily/Winged helix DNA-binding domain"/>
    <property type="match status" value="1"/>
</dbReference>
<dbReference type="Pfam" id="PF07729">
    <property type="entry name" value="FCD"/>
    <property type="match status" value="1"/>
</dbReference>
<keyword evidence="6" id="KW-1185">Reference proteome</keyword>
<dbReference type="Gene3D" id="1.20.120.530">
    <property type="entry name" value="GntR ligand-binding domain-like"/>
    <property type="match status" value="1"/>
</dbReference>
<dbReference type="InterPro" id="IPR036388">
    <property type="entry name" value="WH-like_DNA-bd_sf"/>
</dbReference>
<dbReference type="InterPro" id="IPR008920">
    <property type="entry name" value="TF_FadR/GntR_C"/>
</dbReference>
<evidence type="ECO:0000256" key="3">
    <source>
        <dbReference type="ARBA" id="ARBA00023163"/>
    </source>
</evidence>
<dbReference type="OrthoDB" id="8680857at2"/>
<dbReference type="SUPFAM" id="SSF48008">
    <property type="entry name" value="GntR ligand-binding domain-like"/>
    <property type="match status" value="1"/>
</dbReference>
<comment type="caution">
    <text evidence="5">The sequence shown here is derived from an EMBL/GenBank/DDBJ whole genome shotgun (WGS) entry which is preliminary data.</text>
</comment>
<evidence type="ECO:0000259" key="4">
    <source>
        <dbReference type="PROSITE" id="PS50949"/>
    </source>
</evidence>
<evidence type="ECO:0000313" key="5">
    <source>
        <dbReference type="EMBL" id="TCU92253.1"/>
    </source>
</evidence>
<accession>A0A4R3UP35</accession>
<dbReference type="SMART" id="SM00895">
    <property type="entry name" value="FCD"/>
    <property type="match status" value="1"/>
</dbReference>
<feature type="domain" description="HTH gntR-type" evidence="4">
    <location>
        <begin position="7"/>
        <end position="74"/>
    </location>
</feature>
<dbReference type="InterPro" id="IPR036390">
    <property type="entry name" value="WH_DNA-bd_sf"/>
</dbReference>
<proteinExistence type="predicted"/>
<dbReference type="GO" id="GO:0003677">
    <property type="term" value="F:DNA binding"/>
    <property type="evidence" value="ECO:0007669"/>
    <property type="project" value="UniProtKB-KW"/>
</dbReference>